<feature type="chain" id="PRO_5047409152" description="Lipoprotein" evidence="1">
    <location>
        <begin position="25"/>
        <end position="110"/>
    </location>
</feature>
<sequence length="110" mass="12039">MRALSVLSVIAMSTVLSGCLVKAAADVATAPIRVGSKAVDLATTSQSEADEKRGREIRKREERLGKLDRRYNDEIEDCRDGDQAACEDARATYAEIQEIMPTVPAEPDRD</sequence>
<evidence type="ECO:0000256" key="1">
    <source>
        <dbReference type="SAM" id="SignalP"/>
    </source>
</evidence>
<dbReference type="Proteomes" id="UP000699975">
    <property type="component" value="Unassembled WGS sequence"/>
</dbReference>
<comment type="caution">
    <text evidence="2">The sequence shown here is derived from an EMBL/GenBank/DDBJ whole genome shotgun (WGS) entry which is preliminary data.</text>
</comment>
<feature type="signal peptide" evidence="1">
    <location>
        <begin position="1"/>
        <end position="24"/>
    </location>
</feature>
<gene>
    <name evidence="2" type="ORF">KCG45_05405</name>
</gene>
<protein>
    <recommendedName>
        <fullName evidence="4">Lipoprotein</fullName>
    </recommendedName>
</protein>
<dbReference type="RefSeq" id="WP_218316045.1">
    <property type="nucleotide sequence ID" value="NZ_JAGSPB010000001.1"/>
</dbReference>
<evidence type="ECO:0008006" key="4">
    <source>
        <dbReference type="Google" id="ProtNLM"/>
    </source>
</evidence>
<reference evidence="2 3" key="1">
    <citation type="submission" date="2021-04" db="EMBL/GenBank/DDBJ databases">
        <authorList>
            <person name="Pira H."/>
            <person name="Risdian C."/>
            <person name="Wink J."/>
        </authorList>
    </citation>
    <scope>NUCLEOTIDE SEQUENCE [LARGE SCALE GENOMIC DNA]</scope>
    <source>
        <strain evidence="2 3">WH131</strain>
    </source>
</reference>
<keyword evidence="3" id="KW-1185">Reference proteome</keyword>
<evidence type="ECO:0000313" key="3">
    <source>
        <dbReference type="Proteomes" id="UP000699975"/>
    </source>
</evidence>
<proteinExistence type="predicted"/>
<name>A0ABS6SKR6_9SPHN</name>
<dbReference type="EMBL" id="JAGSPB010000001">
    <property type="protein sequence ID" value="MBV7265608.1"/>
    <property type="molecule type" value="Genomic_DNA"/>
</dbReference>
<dbReference type="PROSITE" id="PS51257">
    <property type="entry name" value="PROKAR_LIPOPROTEIN"/>
    <property type="match status" value="1"/>
</dbReference>
<keyword evidence="1" id="KW-0732">Signal</keyword>
<organism evidence="2 3">
    <name type="scientific">Erythrobacter ani</name>
    <dbReference type="NCBI Taxonomy" id="2827235"/>
    <lineage>
        <taxon>Bacteria</taxon>
        <taxon>Pseudomonadati</taxon>
        <taxon>Pseudomonadota</taxon>
        <taxon>Alphaproteobacteria</taxon>
        <taxon>Sphingomonadales</taxon>
        <taxon>Erythrobacteraceae</taxon>
        <taxon>Erythrobacter/Porphyrobacter group</taxon>
        <taxon>Erythrobacter</taxon>
    </lineage>
</organism>
<evidence type="ECO:0000313" key="2">
    <source>
        <dbReference type="EMBL" id="MBV7265608.1"/>
    </source>
</evidence>
<accession>A0ABS6SKR6</accession>